<evidence type="ECO:0000256" key="3">
    <source>
        <dbReference type="ARBA" id="ARBA00022968"/>
    </source>
</evidence>
<evidence type="ECO:0000313" key="9">
    <source>
        <dbReference type="Proteomes" id="UP000291933"/>
    </source>
</evidence>
<reference evidence="8 9" key="1">
    <citation type="submission" date="2019-01" db="EMBL/GenBank/DDBJ databases">
        <title>Lactibacter flavus gen. nov., sp. nov., a novel bacterium of the family Propionibacteriaceae isolated from raw milk and dairy products.</title>
        <authorList>
            <person name="Huptas C."/>
            <person name="Wenning M."/>
            <person name="Breitenwieser F."/>
            <person name="Doll E."/>
            <person name="Von Neubeck M."/>
            <person name="Busse H.-J."/>
            <person name="Scherer S."/>
        </authorList>
    </citation>
    <scope>NUCLEOTIDE SEQUENCE [LARGE SCALE GENOMIC DNA]</scope>
    <source>
        <strain evidence="8 9">DSM 22130</strain>
    </source>
</reference>
<dbReference type="InterPro" id="IPR050553">
    <property type="entry name" value="Thioredoxin_ResA/DsbE_sf"/>
</dbReference>
<organism evidence="8 9">
    <name type="scientific">Propioniciclava tarda</name>
    <dbReference type="NCBI Taxonomy" id="433330"/>
    <lineage>
        <taxon>Bacteria</taxon>
        <taxon>Bacillati</taxon>
        <taxon>Actinomycetota</taxon>
        <taxon>Actinomycetes</taxon>
        <taxon>Propionibacteriales</taxon>
        <taxon>Propionibacteriaceae</taxon>
        <taxon>Propioniciclava</taxon>
    </lineage>
</organism>
<protein>
    <submittedName>
        <fullName evidence="8">TlpA family protein disulfide reductase</fullName>
    </submittedName>
</protein>
<dbReference type="GO" id="GO:0016491">
    <property type="term" value="F:oxidoreductase activity"/>
    <property type="evidence" value="ECO:0007669"/>
    <property type="project" value="InterPro"/>
</dbReference>
<dbReference type="RefSeq" id="WP_131173079.1">
    <property type="nucleotide sequence ID" value="NZ_FXTL01000024.1"/>
</dbReference>
<name>A0A4Q9KHP4_PROTD</name>
<keyword evidence="9" id="KW-1185">Reference proteome</keyword>
<dbReference type="PANTHER" id="PTHR42852:SF6">
    <property type="entry name" value="THIOL:DISULFIDE INTERCHANGE PROTEIN DSBE"/>
    <property type="match status" value="1"/>
</dbReference>
<feature type="domain" description="Thioredoxin" evidence="7">
    <location>
        <begin position="64"/>
        <end position="204"/>
    </location>
</feature>
<feature type="signal peptide" evidence="6">
    <location>
        <begin position="1"/>
        <end position="23"/>
    </location>
</feature>
<keyword evidence="3" id="KW-0735">Signal-anchor</keyword>
<dbReference type="PANTHER" id="PTHR42852">
    <property type="entry name" value="THIOL:DISULFIDE INTERCHANGE PROTEIN DSBE"/>
    <property type="match status" value="1"/>
</dbReference>
<dbReference type="SUPFAM" id="SSF52833">
    <property type="entry name" value="Thioredoxin-like"/>
    <property type="match status" value="1"/>
</dbReference>
<dbReference type="GO" id="GO:0017004">
    <property type="term" value="P:cytochrome complex assembly"/>
    <property type="evidence" value="ECO:0007669"/>
    <property type="project" value="UniProtKB-KW"/>
</dbReference>
<keyword evidence="3" id="KW-0812">Transmembrane</keyword>
<dbReference type="InterPro" id="IPR017937">
    <property type="entry name" value="Thioredoxin_CS"/>
</dbReference>
<dbReference type="EMBL" id="SDMR01000023">
    <property type="protein sequence ID" value="TBT92122.1"/>
    <property type="molecule type" value="Genomic_DNA"/>
</dbReference>
<accession>A0A4Q9KHP4</accession>
<dbReference type="InterPro" id="IPR036249">
    <property type="entry name" value="Thioredoxin-like_sf"/>
</dbReference>
<feature type="chain" id="PRO_5020198483" evidence="6">
    <location>
        <begin position="24"/>
        <end position="207"/>
    </location>
</feature>
<dbReference type="OrthoDB" id="9796554at2"/>
<dbReference type="InterPro" id="IPR013766">
    <property type="entry name" value="Thioredoxin_domain"/>
</dbReference>
<gene>
    <name evidence="8" type="ORF">ET996_13460</name>
</gene>
<dbReference type="Proteomes" id="UP000291933">
    <property type="component" value="Unassembled WGS sequence"/>
</dbReference>
<keyword evidence="2" id="KW-0201">Cytochrome c-type biogenesis</keyword>
<dbReference type="PROSITE" id="PS51352">
    <property type="entry name" value="THIOREDOXIN_2"/>
    <property type="match status" value="1"/>
</dbReference>
<dbReference type="GO" id="GO:0016209">
    <property type="term" value="F:antioxidant activity"/>
    <property type="evidence" value="ECO:0007669"/>
    <property type="project" value="InterPro"/>
</dbReference>
<dbReference type="Pfam" id="PF00578">
    <property type="entry name" value="AhpC-TSA"/>
    <property type="match status" value="1"/>
</dbReference>
<evidence type="ECO:0000256" key="6">
    <source>
        <dbReference type="SAM" id="SignalP"/>
    </source>
</evidence>
<comment type="caution">
    <text evidence="8">The sequence shown here is derived from an EMBL/GenBank/DDBJ whole genome shotgun (WGS) entry which is preliminary data.</text>
</comment>
<dbReference type="GO" id="GO:0030313">
    <property type="term" value="C:cell envelope"/>
    <property type="evidence" value="ECO:0007669"/>
    <property type="project" value="UniProtKB-SubCell"/>
</dbReference>
<keyword evidence="5" id="KW-0676">Redox-active center</keyword>
<dbReference type="AlphaFoldDB" id="A0A4Q9KHP4"/>
<evidence type="ECO:0000256" key="1">
    <source>
        <dbReference type="ARBA" id="ARBA00004196"/>
    </source>
</evidence>
<sequence length="207" mass="21497">MRRWLAALAAVGLLAGCAGPVAPKVPGGSPTTSGAAPAASDPTLIAQRKAAGLPDCEVTAGGATPLPVGLPDLELRCLGSDRAVNLAQLRGRPMVINVWAQWCGPCRQEAPSFAQLAKRAGDRVRVLGIDLDDPDPAAAIEFARASGWTYPHLVDATSQLKSKMAMAGIPITLFVDAEGRVVLRRTGGIESPDELLGLVKDYLGVTL</sequence>
<evidence type="ECO:0000256" key="5">
    <source>
        <dbReference type="ARBA" id="ARBA00023284"/>
    </source>
</evidence>
<dbReference type="PROSITE" id="PS00194">
    <property type="entry name" value="THIOREDOXIN_1"/>
    <property type="match status" value="1"/>
</dbReference>
<dbReference type="CDD" id="cd02966">
    <property type="entry name" value="TlpA_like_family"/>
    <property type="match status" value="1"/>
</dbReference>
<dbReference type="Gene3D" id="3.40.30.10">
    <property type="entry name" value="Glutaredoxin"/>
    <property type="match status" value="1"/>
</dbReference>
<keyword evidence="4" id="KW-1015">Disulfide bond</keyword>
<evidence type="ECO:0000259" key="7">
    <source>
        <dbReference type="PROSITE" id="PS51352"/>
    </source>
</evidence>
<evidence type="ECO:0000256" key="2">
    <source>
        <dbReference type="ARBA" id="ARBA00022748"/>
    </source>
</evidence>
<comment type="subcellular location">
    <subcellularLocation>
        <location evidence="1">Cell envelope</location>
    </subcellularLocation>
</comment>
<evidence type="ECO:0000256" key="4">
    <source>
        <dbReference type="ARBA" id="ARBA00023157"/>
    </source>
</evidence>
<keyword evidence="6" id="KW-0732">Signal</keyword>
<proteinExistence type="predicted"/>
<dbReference type="InterPro" id="IPR000866">
    <property type="entry name" value="AhpC/TSA"/>
</dbReference>
<evidence type="ECO:0000313" key="8">
    <source>
        <dbReference type="EMBL" id="TBT92122.1"/>
    </source>
</evidence>
<dbReference type="PROSITE" id="PS51257">
    <property type="entry name" value="PROKAR_LIPOPROTEIN"/>
    <property type="match status" value="1"/>
</dbReference>